<evidence type="ECO:0000313" key="3">
    <source>
        <dbReference type="Proteomes" id="UP001596379"/>
    </source>
</evidence>
<dbReference type="RefSeq" id="WP_049831498.1">
    <property type="nucleotide sequence ID" value="NZ_JBHTCC010000004.1"/>
</dbReference>
<dbReference type="InterPro" id="IPR036078">
    <property type="entry name" value="Spo11/TopoVI_A_sf"/>
</dbReference>
<reference evidence="3" key="1">
    <citation type="journal article" date="2019" name="Int. J. Syst. Evol. Microbiol.">
        <title>The Global Catalogue of Microorganisms (GCM) 10K type strain sequencing project: providing services to taxonomists for standard genome sequencing and annotation.</title>
        <authorList>
            <consortium name="The Broad Institute Genomics Platform"/>
            <consortium name="The Broad Institute Genome Sequencing Center for Infectious Disease"/>
            <person name="Wu L."/>
            <person name="Ma J."/>
        </authorList>
    </citation>
    <scope>NUCLEOTIDE SEQUENCE [LARGE SCALE GENOMIC DNA]</scope>
    <source>
        <strain evidence="3">CCUG 36956</strain>
    </source>
</reference>
<protein>
    <submittedName>
        <fullName evidence="2">DUF2399 domain-containing protein</fullName>
    </submittedName>
</protein>
<keyword evidence="3" id="KW-1185">Reference proteome</keyword>
<dbReference type="EMBL" id="JBHTCC010000004">
    <property type="protein sequence ID" value="MFC7299894.1"/>
    <property type="molecule type" value="Genomic_DNA"/>
</dbReference>
<name>A0ABW2J8T6_9BURK</name>
<evidence type="ECO:0000313" key="2">
    <source>
        <dbReference type="EMBL" id="MFC7299894.1"/>
    </source>
</evidence>
<dbReference type="Gene3D" id="3.40.1360.10">
    <property type="match status" value="1"/>
</dbReference>
<dbReference type="Proteomes" id="UP001596379">
    <property type="component" value="Unassembled WGS sequence"/>
</dbReference>
<evidence type="ECO:0000259" key="1">
    <source>
        <dbReference type="Pfam" id="PF09664"/>
    </source>
</evidence>
<sequence length="409" mass="46654">MQELLLLPKGRNARDLCSRNAVPLTLPLLDAEHKTALLRWARSDAQTRTRAALLKEAQTSGITIEKAEHLCDKLLVNGWITRREQLTGGNWLWESVTWRDLLRLQNLLGLSNASQRLQARQAKITEIVEWLDARRITTTTSVLDPDLLDELSRSVTELEQDKMLRLEVLDSRLSLLKAVASWHDNQQQGSRRNFALHARDTTKSLSAAEWHWLESTFDLERLGIARFAQVAWLAGDIELIWGKHKVDLAPLHCLGLPLDDLQKLDTVSSLERWWLIENRASFEKQAGQIKKGVVLIWMPGRPSHAWMLAMSNLLRLAPATAWISADADPAGVDIACGVGQLWEKQGSTWEPHLMGVEQWEATLQRWPLNDHDRRLLSFLLAKENLEPTLRALCEAMMREGRKAEQEAWL</sequence>
<proteinExistence type="predicted"/>
<organism evidence="2 3">
    <name type="scientific">Herminiimonas aquatilis</name>
    <dbReference type="NCBI Taxonomy" id="345342"/>
    <lineage>
        <taxon>Bacteria</taxon>
        <taxon>Pseudomonadati</taxon>
        <taxon>Pseudomonadota</taxon>
        <taxon>Betaproteobacteria</taxon>
        <taxon>Burkholderiales</taxon>
        <taxon>Oxalobacteraceae</taxon>
        <taxon>Herminiimonas</taxon>
    </lineage>
</organism>
<dbReference type="InterPro" id="IPR024465">
    <property type="entry name" value="DUF2399"/>
</dbReference>
<dbReference type="SUPFAM" id="SSF56726">
    <property type="entry name" value="DNA topoisomerase IV, alpha subunit"/>
    <property type="match status" value="1"/>
</dbReference>
<accession>A0ABW2J8T6</accession>
<dbReference type="Pfam" id="PF09664">
    <property type="entry name" value="DUF2399"/>
    <property type="match status" value="1"/>
</dbReference>
<comment type="caution">
    <text evidence="2">The sequence shown here is derived from an EMBL/GenBank/DDBJ whole genome shotgun (WGS) entry which is preliminary data.</text>
</comment>
<gene>
    <name evidence="2" type="ORF">ACFQO0_15755</name>
</gene>
<feature type="domain" description="DUF2399" evidence="1">
    <location>
        <begin position="260"/>
        <end position="408"/>
    </location>
</feature>